<dbReference type="PANTHER" id="PTHR47595">
    <property type="entry name" value="HEAT SHOCK 70 KDA PROTEIN 14"/>
    <property type="match status" value="1"/>
</dbReference>
<evidence type="ECO:0000313" key="4">
    <source>
        <dbReference type="RefSeq" id="XP_070853710.1"/>
    </source>
</evidence>
<name>A0ABM4TUS2_DROSZ</name>
<evidence type="ECO:0000259" key="2">
    <source>
        <dbReference type="Pfam" id="PF13837"/>
    </source>
</evidence>
<evidence type="ECO:0000313" key="3">
    <source>
        <dbReference type="Proteomes" id="UP001652628"/>
    </source>
</evidence>
<feature type="coiled-coil region" evidence="1">
    <location>
        <begin position="169"/>
        <end position="196"/>
    </location>
</feature>
<sequence>MESKRSFWSDAEVTELLGLMKENNILSKLDGKSKRNNLVYRGLAESMKAKNMIKSGDQIKTKLRQLKKSYFEVKRSHAVSGAARKTCTHFEELEEMYGTRPVSQAVGVDTSEEGFVAIDGFDDLANEVFTETEGIDESSSTVDAPELLVETSMPRSRRTSNKANVVQMVQKMSDDNKEALDRLEVQNQEFLEAQREIDATFVQSMRDVLAEDWAETQRFMLEFFKSN</sequence>
<proteinExistence type="predicted"/>
<dbReference type="RefSeq" id="XP_070853710.1">
    <property type="nucleotide sequence ID" value="XM_070997609.1"/>
</dbReference>
<dbReference type="Pfam" id="PF13837">
    <property type="entry name" value="Myb_DNA-bind_4"/>
    <property type="match status" value="1"/>
</dbReference>
<reference evidence="4" key="1">
    <citation type="submission" date="2025-08" db="UniProtKB">
        <authorList>
            <consortium name="RefSeq"/>
        </authorList>
    </citation>
    <scope>IDENTIFICATION</scope>
</reference>
<dbReference type="Gene3D" id="1.10.10.60">
    <property type="entry name" value="Homeodomain-like"/>
    <property type="match status" value="1"/>
</dbReference>
<feature type="domain" description="Myb/SANT-like DNA-binding" evidence="2">
    <location>
        <begin position="6"/>
        <end position="96"/>
    </location>
</feature>
<evidence type="ECO:0000256" key="1">
    <source>
        <dbReference type="SAM" id="Coils"/>
    </source>
</evidence>
<gene>
    <name evidence="4" type="primary">LOC139353425</name>
</gene>
<keyword evidence="3" id="KW-1185">Reference proteome</keyword>
<organism evidence="3 4">
    <name type="scientific">Drosophila suzukii</name>
    <name type="common">Spotted-wing drosophila fruit fly</name>
    <dbReference type="NCBI Taxonomy" id="28584"/>
    <lineage>
        <taxon>Eukaryota</taxon>
        <taxon>Metazoa</taxon>
        <taxon>Ecdysozoa</taxon>
        <taxon>Arthropoda</taxon>
        <taxon>Hexapoda</taxon>
        <taxon>Insecta</taxon>
        <taxon>Pterygota</taxon>
        <taxon>Neoptera</taxon>
        <taxon>Endopterygota</taxon>
        <taxon>Diptera</taxon>
        <taxon>Brachycera</taxon>
        <taxon>Muscomorpha</taxon>
        <taxon>Ephydroidea</taxon>
        <taxon>Drosophilidae</taxon>
        <taxon>Drosophila</taxon>
        <taxon>Sophophora</taxon>
    </lineage>
</organism>
<accession>A0ABM4TUS2</accession>
<dbReference type="PANTHER" id="PTHR47595:SF1">
    <property type="entry name" value="MYB_SANT-LIKE DNA-BINDING DOMAIN-CONTAINING PROTEIN"/>
    <property type="match status" value="1"/>
</dbReference>
<dbReference type="InterPro" id="IPR044822">
    <property type="entry name" value="Myb_DNA-bind_4"/>
</dbReference>
<dbReference type="Proteomes" id="UP001652628">
    <property type="component" value="Chromosome X"/>
</dbReference>
<protein>
    <submittedName>
        <fullName evidence="4">Zinc finger and SCAN domain-containing protein 20-like</fullName>
    </submittedName>
</protein>
<dbReference type="GeneID" id="139353425"/>
<keyword evidence="1" id="KW-0175">Coiled coil</keyword>